<evidence type="ECO:0000313" key="2">
    <source>
        <dbReference type="EMBL" id="CAD8817596.1"/>
    </source>
</evidence>
<name>A0A7S0ZCK9_9RHOD</name>
<protein>
    <submittedName>
        <fullName evidence="2">Uncharacterized protein</fullName>
    </submittedName>
</protein>
<dbReference type="EMBL" id="HBFP01002766">
    <property type="protein sequence ID" value="CAD8817596.1"/>
    <property type="molecule type" value="Transcribed_RNA"/>
</dbReference>
<reference evidence="2" key="1">
    <citation type="submission" date="2021-01" db="EMBL/GenBank/DDBJ databases">
        <authorList>
            <person name="Corre E."/>
            <person name="Pelletier E."/>
            <person name="Niang G."/>
            <person name="Scheremetjew M."/>
            <person name="Finn R."/>
            <person name="Kale V."/>
            <person name="Holt S."/>
            <person name="Cochrane G."/>
            <person name="Meng A."/>
            <person name="Brown T."/>
            <person name="Cohen L."/>
        </authorList>
    </citation>
    <scope>NUCLEOTIDE SEQUENCE</scope>
    <source>
        <strain evidence="2">CCMP3278</strain>
    </source>
</reference>
<feature type="region of interest" description="Disordered" evidence="1">
    <location>
        <begin position="165"/>
        <end position="216"/>
    </location>
</feature>
<dbReference type="Pfam" id="PF20133">
    <property type="entry name" value="HHL1-like"/>
    <property type="match status" value="1"/>
</dbReference>
<dbReference type="InterPro" id="IPR045388">
    <property type="entry name" value="HHL1-like"/>
</dbReference>
<proteinExistence type="predicted"/>
<organism evidence="2">
    <name type="scientific">Timspurckia oligopyrenoides</name>
    <dbReference type="NCBI Taxonomy" id="708627"/>
    <lineage>
        <taxon>Eukaryota</taxon>
        <taxon>Rhodophyta</taxon>
        <taxon>Bangiophyceae</taxon>
        <taxon>Porphyridiales</taxon>
        <taxon>Porphyridiaceae</taxon>
        <taxon>Timspurckia</taxon>
    </lineage>
</organism>
<sequence>MAFVSFGVVGKNRVDFGCGNRNQFDIVHVSKTSFESRSHKNYYVISMAGFGKSDSGKGKTVKKQKTIAREFSELASTDGFNTYVVHAKSADSESMEWMKVGLIVSQEADIHKALLKNKRSILEHAKDLFPILKVSQDLELGFSVQSEDANASITKAERVDRAEALETQSAWQGDPDLTKGSYYRPSLPDGRAKPIDTSSGSVAGPRSRGQSKTPSE</sequence>
<accession>A0A7S0ZCK9</accession>
<gene>
    <name evidence="2" type="ORF">TOLI1172_LOCUS1985</name>
</gene>
<dbReference type="AlphaFoldDB" id="A0A7S0ZCK9"/>
<evidence type="ECO:0000256" key="1">
    <source>
        <dbReference type="SAM" id="MobiDB-lite"/>
    </source>
</evidence>